<gene>
    <name evidence="15" type="primary">fabF</name>
    <name evidence="15" type="ORF">IAC06_08550</name>
</gene>
<dbReference type="PANTHER" id="PTHR11712:SF336">
    <property type="entry name" value="3-OXOACYL-[ACYL-CARRIER-PROTEIN] SYNTHASE, MITOCHONDRIAL"/>
    <property type="match status" value="1"/>
</dbReference>
<dbReference type="GO" id="GO:0030497">
    <property type="term" value="P:fatty acid elongation"/>
    <property type="evidence" value="ECO:0007669"/>
    <property type="project" value="UniProtKB-ARBA"/>
</dbReference>
<evidence type="ECO:0000256" key="8">
    <source>
        <dbReference type="ARBA" id="ARBA00023098"/>
    </source>
</evidence>
<protein>
    <recommendedName>
        <fullName evidence="4 11">3-oxoacyl-[acyl-carrier-protein] synthase 2</fullName>
        <ecNumber evidence="3 11">2.3.1.179</ecNumber>
    </recommendedName>
</protein>
<comment type="catalytic activity">
    <reaction evidence="11">
        <text>(9Z)-hexadecenoyl-[ACP] + malonyl-[ACP] + H(+) = 3-oxo-(11Z)-octadecenoyl-[ACP] + holo-[ACP] + CO2</text>
        <dbReference type="Rhea" id="RHEA:55040"/>
        <dbReference type="Rhea" id="RHEA-COMP:9623"/>
        <dbReference type="Rhea" id="RHEA-COMP:9685"/>
        <dbReference type="Rhea" id="RHEA-COMP:10800"/>
        <dbReference type="Rhea" id="RHEA-COMP:14074"/>
        <dbReference type="ChEBI" id="CHEBI:15378"/>
        <dbReference type="ChEBI" id="CHEBI:16526"/>
        <dbReference type="ChEBI" id="CHEBI:64479"/>
        <dbReference type="ChEBI" id="CHEBI:78449"/>
        <dbReference type="ChEBI" id="CHEBI:83989"/>
        <dbReference type="ChEBI" id="CHEBI:138538"/>
        <dbReference type="EC" id="2.3.1.179"/>
    </reaction>
</comment>
<evidence type="ECO:0000256" key="1">
    <source>
        <dbReference type="ARBA" id="ARBA00005194"/>
    </source>
</evidence>
<dbReference type="AlphaFoldDB" id="A0A9D9HIK2"/>
<evidence type="ECO:0000256" key="9">
    <source>
        <dbReference type="ARBA" id="ARBA00023160"/>
    </source>
</evidence>
<feature type="domain" description="Ketosynthase family 3 (KS3)" evidence="14">
    <location>
        <begin position="4"/>
        <end position="417"/>
    </location>
</feature>
<keyword evidence="9 11" id="KW-0275">Fatty acid biosynthesis</keyword>
<evidence type="ECO:0000256" key="12">
    <source>
        <dbReference type="PIRSR" id="PIRSR000447-1"/>
    </source>
</evidence>
<evidence type="ECO:0000259" key="14">
    <source>
        <dbReference type="PROSITE" id="PS52004"/>
    </source>
</evidence>
<dbReference type="Gene3D" id="3.40.47.10">
    <property type="match status" value="1"/>
</dbReference>
<evidence type="ECO:0000256" key="7">
    <source>
        <dbReference type="ARBA" id="ARBA00022832"/>
    </source>
</evidence>
<comment type="pathway">
    <text evidence="1 11">Lipid metabolism; fatty acid biosynthesis.</text>
</comment>
<dbReference type="PROSITE" id="PS00606">
    <property type="entry name" value="KS3_1"/>
    <property type="match status" value="1"/>
</dbReference>
<dbReference type="EMBL" id="JADIMI010000081">
    <property type="protein sequence ID" value="MBO8452909.1"/>
    <property type="molecule type" value="Genomic_DNA"/>
</dbReference>
<keyword evidence="5 11" id="KW-0444">Lipid biosynthesis</keyword>
<dbReference type="InterPro" id="IPR017568">
    <property type="entry name" value="3-oxoacyl-ACP_synth-2"/>
</dbReference>
<keyword evidence="7" id="KW-0276">Fatty acid metabolism</keyword>
<dbReference type="SUPFAM" id="SSF53901">
    <property type="entry name" value="Thiolase-like"/>
    <property type="match status" value="2"/>
</dbReference>
<evidence type="ECO:0000256" key="6">
    <source>
        <dbReference type="ARBA" id="ARBA00022679"/>
    </source>
</evidence>
<accession>A0A9D9HIK2</accession>
<comment type="similarity">
    <text evidence="2 11 13">Belongs to the thiolase-like superfamily. Beta-ketoacyl-ACP synthases family.</text>
</comment>
<dbReference type="SMART" id="SM00825">
    <property type="entry name" value="PKS_KS"/>
    <property type="match status" value="1"/>
</dbReference>
<dbReference type="Pfam" id="PF00109">
    <property type="entry name" value="ketoacyl-synt"/>
    <property type="match status" value="1"/>
</dbReference>
<dbReference type="InterPro" id="IPR000794">
    <property type="entry name" value="Beta-ketoacyl_synthase"/>
</dbReference>
<evidence type="ECO:0000256" key="3">
    <source>
        <dbReference type="ARBA" id="ARBA00012356"/>
    </source>
</evidence>
<keyword evidence="6 11" id="KW-0808">Transferase</keyword>
<dbReference type="Proteomes" id="UP000823661">
    <property type="component" value="Unassembled WGS sequence"/>
</dbReference>
<dbReference type="NCBIfam" id="NF005589">
    <property type="entry name" value="PRK07314.1"/>
    <property type="match status" value="1"/>
</dbReference>
<dbReference type="CDD" id="cd00834">
    <property type="entry name" value="KAS_I_II"/>
    <property type="match status" value="1"/>
</dbReference>
<dbReference type="InterPro" id="IPR020841">
    <property type="entry name" value="PKS_Beta-ketoAc_synthase_dom"/>
</dbReference>
<evidence type="ECO:0000256" key="13">
    <source>
        <dbReference type="RuleBase" id="RU003694"/>
    </source>
</evidence>
<evidence type="ECO:0000256" key="5">
    <source>
        <dbReference type="ARBA" id="ARBA00022516"/>
    </source>
</evidence>
<dbReference type="PIRSF" id="PIRSF000447">
    <property type="entry name" value="KAS_II"/>
    <property type="match status" value="1"/>
</dbReference>
<evidence type="ECO:0000313" key="15">
    <source>
        <dbReference type="EMBL" id="MBO8452909.1"/>
    </source>
</evidence>
<comment type="catalytic activity">
    <reaction evidence="11">
        <text>a fatty acyl-[ACP] + malonyl-[ACP] + H(+) = a 3-oxoacyl-[ACP] + holo-[ACP] + CO2</text>
        <dbReference type="Rhea" id="RHEA:22836"/>
        <dbReference type="Rhea" id="RHEA-COMP:9623"/>
        <dbReference type="Rhea" id="RHEA-COMP:9685"/>
        <dbReference type="Rhea" id="RHEA-COMP:9916"/>
        <dbReference type="Rhea" id="RHEA-COMP:14125"/>
        <dbReference type="ChEBI" id="CHEBI:15378"/>
        <dbReference type="ChEBI" id="CHEBI:16526"/>
        <dbReference type="ChEBI" id="CHEBI:64479"/>
        <dbReference type="ChEBI" id="CHEBI:78449"/>
        <dbReference type="ChEBI" id="CHEBI:78776"/>
        <dbReference type="ChEBI" id="CHEBI:138651"/>
    </reaction>
</comment>
<dbReference type="InterPro" id="IPR014031">
    <property type="entry name" value="Ketoacyl_synth_C"/>
</dbReference>
<evidence type="ECO:0000256" key="2">
    <source>
        <dbReference type="ARBA" id="ARBA00008467"/>
    </source>
</evidence>
<dbReference type="NCBIfam" id="TIGR03150">
    <property type="entry name" value="fabF"/>
    <property type="match status" value="1"/>
</dbReference>
<dbReference type="FunFam" id="3.40.47.10:FF:000029">
    <property type="entry name" value="3-oxoacyl-[acyl-carrier-protein] synthase 1"/>
    <property type="match status" value="1"/>
</dbReference>
<proteinExistence type="inferred from homology"/>
<dbReference type="InterPro" id="IPR018201">
    <property type="entry name" value="Ketoacyl_synth_AS"/>
</dbReference>
<dbReference type="PANTHER" id="PTHR11712">
    <property type="entry name" value="POLYKETIDE SYNTHASE-RELATED"/>
    <property type="match status" value="1"/>
</dbReference>
<name>A0A9D9HIK2_9BACT</name>
<evidence type="ECO:0000313" key="16">
    <source>
        <dbReference type="Proteomes" id="UP000823661"/>
    </source>
</evidence>
<reference evidence="15" key="2">
    <citation type="journal article" date="2021" name="PeerJ">
        <title>Extensive microbial diversity within the chicken gut microbiome revealed by metagenomics and culture.</title>
        <authorList>
            <person name="Gilroy R."/>
            <person name="Ravi A."/>
            <person name="Getino M."/>
            <person name="Pursley I."/>
            <person name="Horton D.L."/>
            <person name="Alikhan N.F."/>
            <person name="Baker D."/>
            <person name="Gharbi K."/>
            <person name="Hall N."/>
            <person name="Watson M."/>
            <person name="Adriaenssens E.M."/>
            <person name="Foster-Nyarko E."/>
            <person name="Jarju S."/>
            <person name="Secka A."/>
            <person name="Antonio M."/>
            <person name="Oren A."/>
            <person name="Chaudhuri R.R."/>
            <person name="La Ragione R."/>
            <person name="Hildebrand F."/>
            <person name="Pallen M.J."/>
        </authorList>
    </citation>
    <scope>NUCLEOTIDE SEQUENCE</scope>
    <source>
        <strain evidence="15">B1-20833</strain>
    </source>
</reference>
<dbReference type="GO" id="GO:0004315">
    <property type="term" value="F:3-oxoacyl-[acyl-carrier-protein] synthase activity"/>
    <property type="evidence" value="ECO:0007669"/>
    <property type="project" value="UniProtKB-UniRule"/>
</dbReference>
<evidence type="ECO:0000256" key="4">
    <source>
        <dbReference type="ARBA" id="ARBA00014657"/>
    </source>
</evidence>
<dbReference type="Pfam" id="PF02801">
    <property type="entry name" value="Ketoacyl-synt_C"/>
    <property type="match status" value="1"/>
</dbReference>
<organism evidence="15 16">
    <name type="scientific">Candidatus Cryptobacteroides intestinavium</name>
    <dbReference type="NCBI Taxonomy" id="2840766"/>
    <lineage>
        <taxon>Bacteria</taxon>
        <taxon>Pseudomonadati</taxon>
        <taxon>Bacteroidota</taxon>
        <taxon>Bacteroidia</taxon>
        <taxon>Bacteroidales</taxon>
        <taxon>Candidatus Cryptobacteroides</taxon>
    </lineage>
</organism>
<dbReference type="GO" id="GO:0005829">
    <property type="term" value="C:cytosol"/>
    <property type="evidence" value="ECO:0007669"/>
    <property type="project" value="TreeGrafter"/>
</dbReference>
<evidence type="ECO:0000256" key="10">
    <source>
        <dbReference type="ARBA" id="ARBA00023315"/>
    </source>
</evidence>
<dbReference type="InterPro" id="IPR016039">
    <property type="entry name" value="Thiolase-like"/>
</dbReference>
<dbReference type="EC" id="2.3.1.179" evidence="3 11"/>
<sequence>MENKRRVVVTGAGVVTPVGNNIETFWKSLLDGVCGIDFITEFPTEDLPVRIAGEVKNFNPADYGIEPAFARKQDKFSVFAVAAAYQAMKQSGLDTSEGGNIDRFRLGVYVGSGIGGFSVQYRETEKMIKDGSKWISPNFIPTMIANIAAGNIAIRNNACGPCLPIVTACATSTHSVGEAYRAILHGYADAIIAGGAEAATIPLGIAGFANAKALSRAEDPKYASLPFNANRGGFVMAEGAGMLVLEDYEHAVARGAHILAEVCGYGNTCDAYHVTAPRPDGTTQAAAIKAALDEAGFDAAKDNLYINAHGTGTPLNDSSETRSFKLALGEEAAHKAHISSTKSMTGHMLGAAGGVEAIVAVLALENGIVPPTINLDTPDPECDLDYTPNKPVKTDLTIAISDSLGFGGHNGCVAFRKF</sequence>
<keyword evidence="8" id="KW-0443">Lipid metabolism</keyword>
<feature type="active site" description="For beta-ketoacyl synthase activity" evidence="12">
    <location>
        <position position="169"/>
    </location>
</feature>
<dbReference type="InterPro" id="IPR014030">
    <property type="entry name" value="Ketoacyl_synth_N"/>
</dbReference>
<keyword evidence="10 11" id="KW-0012">Acyltransferase</keyword>
<comment type="caution">
    <text evidence="15">The sequence shown here is derived from an EMBL/GenBank/DDBJ whole genome shotgun (WGS) entry which is preliminary data.</text>
</comment>
<evidence type="ECO:0000256" key="11">
    <source>
        <dbReference type="PIRNR" id="PIRNR000447"/>
    </source>
</evidence>
<reference evidence="15" key="1">
    <citation type="submission" date="2020-10" db="EMBL/GenBank/DDBJ databases">
        <authorList>
            <person name="Gilroy R."/>
        </authorList>
    </citation>
    <scope>NUCLEOTIDE SEQUENCE</scope>
    <source>
        <strain evidence="15">B1-20833</strain>
    </source>
</reference>
<dbReference type="FunFam" id="3.40.47.10:FF:000018">
    <property type="entry name" value="3-oxoacyl-[acyl-carrier-protein] synthase 2"/>
    <property type="match status" value="1"/>
</dbReference>
<comment type="function">
    <text evidence="11">Involved in the type II fatty acid elongation cycle. Catalyzes the elongation of a wide range of acyl-ACP by the addition of two carbons from malonyl-ACP to an acyl acceptor. Can efficiently catalyze the conversion of palmitoleoyl-ACP (cis-hexadec-9-enoyl-ACP) to cis-vaccenoyl-ACP (cis-octadec-11-enoyl-ACP), an essential step in the thermal regulation of fatty acid composition.</text>
</comment>
<dbReference type="PROSITE" id="PS52004">
    <property type="entry name" value="KS3_2"/>
    <property type="match status" value="1"/>
</dbReference>